<comment type="function">
    <text evidence="6">Acts both as a biotin--[acetyl-CoA-carboxylase] ligase and a biotin-operon repressor. In the presence of ATP, BirA activates biotin to form the BirA-biotinyl-5'-adenylate (BirA-bio-5'-AMP or holoBirA) complex. HoloBirA can either transfer the biotinyl moiety to the biotin carboxyl carrier protein (BCCP) subunit of acetyl-CoA carboxylase, or bind to the biotin operator site and inhibit transcription of the operon.</text>
</comment>
<dbReference type="InterPro" id="IPR011991">
    <property type="entry name" value="ArsR-like_HTH"/>
</dbReference>
<dbReference type="Gene3D" id="3.30.930.10">
    <property type="entry name" value="Bira Bifunctional Protein, Domain 2"/>
    <property type="match status" value="1"/>
</dbReference>
<dbReference type="GO" id="GO:0006355">
    <property type="term" value="P:regulation of DNA-templated transcription"/>
    <property type="evidence" value="ECO:0007669"/>
    <property type="project" value="UniProtKB-UniRule"/>
</dbReference>
<proteinExistence type="inferred from homology"/>
<reference evidence="8" key="1">
    <citation type="journal article" date="2014" name="Int. J. Syst. Evol. Microbiol.">
        <title>Complete genome sequence of Corynebacterium casei LMG S-19264T (=DSM 44701T), isolated from a smear-ripened cheese.</title>
        <authorList>
            <consortium name="US DOE Joint Genome Institute (JGI-PGF)"/>
            <person name="Walter F."/>
            <person name="Albersmeier A."/>
            <person name="Kalinowski J."/>
            <person name="Ruckert C."/>
        </authorList>
    </citation>
    <scope>NUCLEOTIDE SEQUENCE</scope>
    <source>
        <strain evidence="8">NBRC 110023</strain>
    </source>
</reference>
<dbReference type="HAMAP" id="MF_00978">
    <property type="entry name" value="Bifunct_BirA"/>
    <property type="match status" value="1"/>
</dbReference>
<dbReference type="Proteomes" id="UP001156601">
    <property type="component" value="Unassembled WGS sequence"/>
</dbReference>
<comment type="similarity">
    <text evidence="6">Belongs to the biotin--protein ligase family.</text>
</comment>
<organism evidence="8 9">
    <name type="scientific">Agaribacter marinus</name>
    <dbReference type="NCBI Taxonomy" id="1431249"/>
    <lineage>
        <taxon>Bacteria</taxon>
        <taxon>Pseudomonadati</taxon>
        <taxon>Pseudomonadota</taxon>
        <taxon>Gammaproteobacteria</taxon>
        <taxon>Alteromonadales</taxon>
        <taxon>Alteromonadaceae</taxon>
        <taxon>Agaribacter</taxon>
    </lineage>
</organism>
<dbReference type="Pfam" id="PF03099">
    <property type="entry name" value="BPL_LplA_LipB"/>
    <property type="match status" value="1"/>
</dbReference>
<dbReference type="GO" id="GO:0005524">
    <property type="term" value="F:ATP binding"/>
    <property type="evidence" value="ECO:0007669"/>
    <property type="project" value="UniProtKB-UniRule"/>
</dbReference>
<dbReference type="GO" id="GO:0005737">
    <property type="term" value="C:cytoplasm"/>
    <property type="evidence" value="ECO:0007669"/>
    <property type="project" value="TreeGrafter"/>
</dbReference>
<keyword evidence="4 6" id="KW-0092">Biotin</keyword>
<dbReference type="AlphaFoldDB" id="A0AA37SW28"/>
<dbReference type="InterPro" id="IPR003142">
    <property type="entry name" value="BPL_C"/>
</dbReference>
<feature type="DNA-binding region" description="H-T-H motif" evidence="6">
    <location>
        <begin position="26"/>
        <end position="45"/>
    </location>
</feature>
<keyword evidence="6" id="KW-0238">DNA-binding</keyword>
<dbReference type="PANTHER" id="PTHR12835">
    <property type="entry name" value="BIOTIN PROTEIN LIGASE"/>
    <property type="match status" value="1"/>
</dbReference>
<dbReference type="InterPro" id="IPR013196">
    <property type="entry name" value="HTH_11"/>
</dbReference>
<dbReference type="Gene3D" id="2.30.30.100">
    <property type="match status" value="1"/>
</dbReference>
<dbReference type="GO" id="GO:0004077">
    <property type="term" value="F:biotin--[biotin carboxyl-carrier protein] ligase activity"/>
    <property type="evidence" value="ECO:0007669"/>
    <property type="project" value="UniProtKB-UniRule"/>
</dbReference>
<dbReference type="InterPro" id="IPR030855">
    <property type="entry name" value="Bifunct_BirA"/>
</dbReference>
<dbReference type="InterPro" id="IPR008988">
    <property type="entry name" value="Transcriptional_repressor_C"/>
</dbReference>
<dbReference type="InterPro" id="IPR004408">
    <property type="entry name" value="Biotin_CoA_COase_ligase"/>
</dbReference>
<evidence type="ECO:0000313" key="8">
    <source>
        <dbReference type="EMBL" id="GLR69414.1"/>
    </source>
</evidence>
<keyword evidence="6" id="KW-0805">Transcription regulation</keyword>
<dbReference type="InterPro" id="IPR036388">
    <property type="entry name" value="WH-like_DNA-bd_sf"/>
</dbReference>
<protein>
    <recommendedName>
        <fullName evidence="6">Bifunctional ligase/repressor BirA</fullName>
    </recommendedName>
    <alternativeName>
        <fullName evidence="6">Biotin operon repressor</fullName>
    </alternativeName>
    <alternativeName>
        <fullName evidence="6">Biotin--[acetyl-CoA-carboxylase] ligase</fullName>
        <ecNumber evidence="6">6.3.4.15</ecNumber>
    </alternativeName>
    <alternativeName>
        <fullName evidence="6">Biotin--protein ligase</fullName>
    </alternativeName>
    <alternativeName>
        <fullName evidence="6">Biotin-[acetyl-CoA carboxylase] synthetase</fullName>
    </alternativeName>
</protein>
<dbReference type="EC" id="6.3.4.15" evidence="6"/>
<dbReference type="SUPFAM" id="SSF46785">
    <property type="entry name" value="Winged helix' DNA-binding domain"/>
    <property type="match status" value="1"/>
</dbReference>
<keyword evidence="6" id="KW-0678">Repressor</keyword>
<dbReference type="SUPFAM" id="SSF55681">
    <property type="entry name" value="Class II aaRS and biotin synthetases"/>
    <property type="match status" value="1"/>
</dbReference>
<dbReference type="Gene3D" id="1.10.10.10">
    <property type="entry name" value="Winged helix-like DNA-binding domain superfamily/Winged helix DNA-binding domain"/>
    <property type="match status" value="1"/>
</dbReference>
<dbReference type="Pfam" id="PF02237">
    <property type="entry name" value="BPL_C"/>
    <property type="match status" value="1"/>
</dbReference>
<accession>A0AA37SW28</accession>
<dbReference type="RefSeq" id="WP_284215744.1">
    <property type="nucleotide sequence ID" value="NZ_BSOT01000003.1"/>
</dbReference>
<feature type="domain" description="BPL/LPL catalytic" evidence="7">
    <location>
        <begin position="74"/>
        <end position="262"/>
    </location>
</feature>
<keyword evidence="9" id="KW-1185">Reference proteome</keyword>
<dbReference type="InterPro" id="IPR045864">
    <property type="entry name" value="aa-tRNA-synth_II/BPL/LPL"/>
</dbReference>
<feature type="binding site" evidence="6">
    <location>
        <position position="120"/>
    </location>
    <ligand>
        <name>biotin</name>
        <dbReference type="ChEBI" id="CHEBI:57586"/>
    </ligand>
</feature>
<feature type="binding site" evidence="6">
    <location>
        <begin position="124"/>
        <end position="126"/>
    </location>
    <ligand>
        <name>biotin</name>
        <dbReference type="ChEBI" id="CHEBI:57586"/>
    </ligand>
</feature>
<evidence type="ECO:0000259" key="7">
    <source>
        <dbReference type="PROSITE" id="PS51733"/>
    </source>
</evidence>
<feature type="binding site" evidence="6">
    <location>
        <begin position="97"/>
        <end position="99"/>
    </location>
    <ligand>
        <name>biotin</name>
        <dbReference type="ChEBI" id="CHEBI:57586"/>
    </ligand>
</feature>
<dbReference type="InterPro" id="IPR004143">
    <property type="entry name" value="BPL_LPL_catalytic"/>
</dbReference>
<evidence type="ECO:0000256" key="1">
    <source>
        <dbReference type="ARBA" id="ARBA00022598"/>
    </source>
</evidence>
<dbReference type="CDD" id="cd00090">
    <property type="entry name" value="HTH_ARSR"/>
    <property type="match status" value="1"/>
</dbReference>
<dbReference type="PROSITE" id="PS51733">
    <property type="entry name" value="BPL_LPL_CATALYTIC"/>
    <property type="match status" value="1"/>
</dbReference>
<dbReference type="GO" id="GO:0003677">
    <property type="term" value="F:DNA binding"/>
    <property type="evidence" value="ECO:0007669"/>
    <property type="project" value="UniProtKB-UniRule"/>
</dbReference>
<dbReference type="SUPFAM" id="SSF50037">
    <property type="entry name" value="C-terminal domain of transcriptional repressors"/>
    <property type="match status" value="1"/>
</dbReference>
<evidence type="ECO:0000313" key="9">
    <source>
        <dbReference type="Proteomes" id="UP001156601"/>
    </source>
</evidence>
<sequence length="327" mass="35744">MKDKVTTNRIRVEIVKALKNGEFVSGENLANALSLSRSAISNHVKALCALGLDVFSVKGRGYCLPQPISMLEKSEITTILNSSSANEYIQVHNIVTSTNDIIKQRLSELQNGAVCVAEAQTAGRGRRGRQWVSPFGASVYMTMLWRFESGYQSMAGLSLLVGIAVNRTIASMGYTGCQLKWPNDVYANNKKLCGILIEVEGQVGASTDAIIGIGINVNLPTCIDKIDQPYIDLSQVLGQSVDRNLVTATLIQHLWDMLPIFESEGLIPFLSEWEIADLYYMKAIVLQSGKQQVQGICRGIDKSGALLMEVNGQVRAFHGGEISVRQC</sequence>
<feature type="binding site" evidence="6">
    <location>
        <position position="191"/>
    </location>
    <ligand>
        <name>biotin</name>
        <dbReference type="ChEBI" id="CHEBI:57586"/>
    </ligand>
</feature>
<dbReference type="PANTHER" id="PTHR12835:SF5">
    <property type="entry name" value="BIOTIN--PROTEIN LIGASE"/>
    <property type="match status" value="1"/>
</dbReference>
<evidence type="ECO:0000256" key="5">
    <source>
        <dbReference type="ARBA" id="ARBA00047846"/>
    </source>
</evidence>
<keyword evidence="6" id="KW-0804">Transcription</keyword>
<dbReference type="CDD" id="cd16442">
    <property type="entry name" value="BPL"/>
    <property type="match status" value="1"/>
</dbReference>
<evidence type="ECO:0000256" key="3">
    <source>
        <dbReference type="ARBA" id="ARBA00022840"/>
    </source>
</evidence>
<evidence type="ECO:0000256" key="2">
    <source>
        <dbReference type="ARBA" id="ARBA00022741"/>
    </source>
</evidence>
<comment type="caution">
    <text evidence="8">The sequence shown here is derived from an EMBL/GenBank/DDBJ whole genome shotgun (WGS) entry which is preliminary data.</text>
</comment>
<reference evidence="8" key="2">
    <citation type="submission" date="2023-01" db="EMBL/GenBank/DDBJ databases">
        <title>Draft genome sequence of Agaribacter marinus strain NBRC 110023.</title>
        <authorList>
            <person name="Sun Q."/>
            <person name="Mori K."/>
        </authorList>
    </citation>
    <scope>NUCLEOTIDE SEQUENCE</scope>
    <source>
        <strain evidence="8">NBRC 110023</strain>
    </source>
</reference>
<dbReference type="Pfam" id="PF08279">
    <property type="entry name" value="HTH_11"/>
    <property type="match status" value="1"/>
</dbReference>
<evidence type="ECO:0000256" key="6">
    <source>
        <dbReference type="HAMAP-Rule" id="MF_00978"/>
    </source>
</evidence>
<gene>
    <name evidence="6 8" type="primary">birA</name>
    <name evidence="8" type="ORF">GCM10007852_03220</name>
</gene>
<dbReference type="EMBL" id="BSOT01000003">
    <property type="protein sequence ID" value="GLR69414.1"/>
    <property type="molecule type" value="Genomic_DNA"/>
</dbReference>
<dbReference type="InterPro" id="IPR036390">
    <property type="entry name" value="WH_DNA-bd_sf"/>
</dbReference>
<comment type="catalytic activity">
    <reaction evidence="5 6">
        <text>biotin + L-lysyl-[protein] + ATP = N(6)-biotinyl-L-lysyl-[protein] + AMP + diphosphate + H(+)</text>
        <dbReference type="Rhea" id="RHEA:11756"/>
        <dbReference type="Rhea" id="RHEA-COMP:9752"/>
        <dbReference type="Rhea" id="RHEA-COMP:10505"/>
        <dbReference type="ChEBI" id="CHEBI:15378"/>
        <dbReference type="ChEBI" id="CHEBI:29969"/>
        <dbReference type="ChEBI" id="CHEBI:30616"/>
        <dbReference type="ChEBI" id="CHEBI:33019"/>
        <dbReference type="ChEBI" id="CHEBI:57586"/>
        <dbReference type="ChEBI" id="CHEBI:83144"/>
        <dbReference type="ChEBI" id="CHEBI:456215"/>
        <dbReference type="EC" id="6.3.4.15"/>
    </reaction>
</comment>
<evidence type="ECO:0000256" key="4">
    <source>
        <dbReference type="ARBA" id="ARBA00023267"/>
    </source>
</evidence>
<name>A0AA37SW28_9ALTE</name>
<dbReference type="NCBIfam" id="TIGR00121">
    <property type="entry name" value="birA_ligase"/>
    <property type="match status" value="1"/>
</dbReference>
<keyword evidence="3 6" id="KW-0067">ATP-binding</keyword>
<keyword evidence="2 6" id="KW-0547">Nucleotide-binding</keyword>
<keyword evidence="1 6" id="KW-0436">Ligase</keyword>
<dbReference type="NCBIfam" id="NF008847">
    <property type="entry name" value="PRK11886.1-2"/>
    <property type="match status" value="1"/>
</dbReference>